<evidence type="ECO:0000256" key="4">
    <source>
        <dbReference type="SAM" id="SignalP"/>
    </source>
</evidence>
<dbReference type="Gene3D" id="3.40.190.10">
    <property type="entry name" value="Periplasmic binding protein-like II"/>
    <property type="match status" value="2"/>
</dbReference>
<dbReference type="PANTHER" id="PTHR30085">
    <property type="entry name" value="AMINO ACID ABC TRANSPORTER PERMEASE"/>
    <property type="match status" value="1"/>
</dbReference>
<dbReference type="AlphaFoldDB" id="A0A1I3DUI5"/>
<protein>
    <submittedName>
        <fullName evidence="6">Amino acid ABC transporter substrate-binding protein, PAAT family</fullName>
    </submittedName>
</protein>
<dbReference type="Proteomes" id="UP000183635">
    <property type="component" value="Unassembled WGS sequence"/>
</dbReference>
<dbReference type="CDD" id="cd13692">
    <property type="entry name" value="PBP2_BztA"/>
    <property type="match status" value="1"/>
</dbReference>
<evidence type="ECO:0000256" key="1">
    <source>
        <dbReference type="ARBA" id="ARBA00010333"/>
    </source>
</evidence>
<proteinExistence type="inferred from homology"/>
<keyword evidence="2" id="KW-0813">Transport</keyword>
<reference evidence="6 7" key="1">
    <citation type="submission" date="2016-10" db="EMBL/GenBank/DDBJ databases">
        <authorList>
            <person name="de Groot N.N."/>
        </authorList>
    </citation>
    <scope>NUCLEOTIDE SEQUENCE [LARGE SCALE GENOMIC DNA]</scope>
    <source>
        <strain evidence="6 7">DSM 8537</strain>
    </source>
</reference>
<keyword evidence="7" id="KW-1185">Reference proteome</keyword>
<evidence type="ECO:0000256" key="2">
    <source>
        <dbReference type="ARBA" id="ARBA00022448"/>
    </source>
</evidence>
<dbReference type="OrthoDB" id="9777941at2"/>
<dbReference type="RefSeq" id="WP_074970280.1">
    <property type="nucleotide sequence ID" value="NZ_CBCRYP010000056.1"/>
</dbReference>
<feature type="chain" id="PRO_5010371333" evidence="4">
    <location>
        <begin position="25"/>
        <end position="346"/>
    </location>
</feature>
<dbReference type="SUPFAM" id="SSF53850">
    <property type="entry name" value="Periplasmic binding protein-like II"/>
    <property type="match status" value="1"/>
</dbReference>
<keyword evidence="3 4" id="KW-0732">Signal</keyword>
<dbReference type="InterPro" id="IPR051455">
    <property type="entry name" value="Bact_solute-bind_prot3"/>
</dbReference>
<feature type="signal peptide" evidence="4">
    <location>
        <begin position="1"/>
        <end position="24"/>
    </location>
</feature>
<comment type="similarity">
    <text evidence="1">Belongs to the bacterial solute-binding protein 3 family.</text>
</comment>
<evidence type="ECO:0000313" key="7">
    <source>
        <dbReference type="Proteomes" id="UP000183635"/>
    </source>
</evidence>
<dbReference type="Pfam" id="PF00497">
    <property type="entry name" value="SBP_bac_3"/>
    <property type="match status" value="1"/>
</dbReference>
<feature type="domain" description="Solute-binding protein family 3/N-terminal" evidence="5">
    <location>
        <begin position="41"/>
        <end position="271"/>
    </location>
</feature>
<dbReference type="SMART" id="SM00062">
    <property type="entry name" value="PBPb"/>
    <property type="match status" value="1"/>
</dbReference>
<evidence type="ECO:0000313" key="6">
    <source>
        <dbReference type="EMBL" id="SFH90392.1"/>
    </source>
</evidence>
<organism evidence="6 7">
    <name type="scientific">Paracoccus aminovorans</name>
    <dbReference type="NCBI Taxonomy" id="34004"/>
    <lineage>
        <taxon>Bacteria</taxon>
        <taxon>Pseudomonadati</taxon>
        <taxon>Pseudomonadota</taxon>
        <taxon>Alphaproteobacteria</taxon>
        <taxon>Rhodobacterales</taxon>
        <taxon>Paracoccaceae</taxon>
        <taxon>Paracoccus</taxon>
    </lineage>
</organism>
<dbReference type="InterPro" id="IPR001638">
    <property type="entry name" value="Solute-binding_3/MltF_N"/>
</dbReference>
<accession>A0A1I3DUI5</accession>
<dbReference type="GO" id="GO:0006865">
    <property type="term" value="P:amino acid transport"/>
    <property type="evidence" value="ECO:0007669"/>
    <property type="project" value="TreeGrafter"/>
</dbReference>
<dbReference type="STRING" id="34004.SAMN04488021_14227"/>
<evidence type="ECO:0000256" key="3">
    <source>
        <dbReference type="ARBA" id="ARBA00022729"/>
    </source>
</evidence>
<dbReference type="EMBL" id="FOPU01000042">
    <property type="protein sequence ID" value="SFH90392.1"/>
    <property type="molecule type" value="Genomic_DNA"/>
</dbReference>
<gene>
    <name evidence="6" type="ORF">SAMN04488021_14227</name>
</gene>
<name>A0A1I3DUI5_9RHOB</name>
<evidence type="ECO:0000259" key="5">
    <source>
        <dbReference type="SMART" id="SM00062"/>
    </source>
</evidence>
<sequence>MSKIKAVGLSVVTGLAIAVSGASAAVAGSGDTLASVKARGELLCGVHPARHGFAAPDSQGKWSGFEVDFCRALSSAIFGDADKVRFVALSSQQRFPAIQSGEVDVLARNVSATLGRDTALGLNFAPPIFYTGTGFLVREADGIAKIEDLDGATICMAPGSTTERNVAQIFAARGMTYTPVVIENNKQLVDAYVTGRCDALTKDKAALPGVRAFDTQDPSAHALLPGIYSKEPLAMAVRQGDDQWYDLVKWVTYATFNAEELGVSQANVDEMKASEDPDIQTLLGVIGDNGTKLGVDNAWAYNIVKQVGNYKDIYMRHFGPDTPVALDRDQNKLWTEGGLLYGLPMQ</sequence>
<dbReference type="PANTHER" id="PTHR30085:SF7">
    <property type="entry name" value="AMINO-ACID ABC TRANSPORTER-BINDING PROTEIN YHDW-RELATED"/>
    <property type="match status" value="1"/>
</dbReference>